<dbReference type="EMBL" id="LR026963">
    <property type="protein sequence ID" value="VBB68770.1"/>
    <property type="molecule type" value="Genomic_DNA"/>
</dbReference>
<feature type="transmembrane region" description="Helical" evidence="5">
    <location>
        <begin position="51"/>
        <end position="72"/>
    </location>
</feature>
<dbReference type="HAMAP" id="MF_00709">
    <property type="entry name" value="Fumarate_red_D"/>
    <property type="match status" value="1"/>
</dbReference>
<dbReference type="Pfam" id="PF02313">
    <property type="entry name" value="Fumarate_red_D"/>
    <property type="match status" value="1"/>
</dbReference>
<sequence length="115" mass="12301">MAQSHKPIIWGPFAAGGTLAALIMPVLIFITGVAVPLGILPTEIVSYDRAVVFAGTWFGKLILFVFVVLPAWHAAHRTRITLHDFGVRADILVAGVVYILAAVITVAAVMALLRI</sequence>
<keyword evidence="1" id="KW-1003">Cell membrane</keyword>
<accession>A0A484H5X0</accession>
<feature type="transmembrane region" description="Helical" evidence="5">
    <location>
        <begin position="92"/>
        <end position="113"/>
    </location>
</feature>
<dbReference type="NCBIfam" id="NF003977">
    <property type="entry name" value="PRK05470.1-1"/>
    <property type="match status" value="1"/>
</dbReference>
<reference evidence="6" key="1">
    <citation type="submission" date="2018-10" db="EMBL/GenBank/DDBJ databases">
        <authorList>
            <person name="Gruber-Vodicka H."/>
            <person name="Jaeckle O."/>
        </authorList>
    </citation>
    <scope>NUCLEOTIDE SEQUENCE</scope>
</reference>
<evidence type="ECO:0000256" key="4">
    <source>
        <dbReference type="ARBA" id="ARBA00023136"/>
    </source>
</evidence>
<keyword evidence="4 5" id="KW-0472">Membrane</keyword>
<dbReference type="InterPro" id="IPR034804">
    <property type="entry name" value="SQR/QFR_C/D"/>
</dbReference>
<keyword evidence="3 5" id="KW-1133">Transmembrane helix</keyword>
<dbReference type="GO" id="GO:0006106">
    <property type="term" value="P:fumarate metabolic process"/>
    <property type="evidence" value="ECO:0007669"/>
    <property type="project" value="InterPro"/>
</dbReference>
<dbReference type="SUPFAM" id="SSF81343">
    <property type="entry name" value="Fumarate reductase respiratory complex transmembrane subunits"/>
    <property type="match status" value="1"/>
</dbReference>
<dbReference type="GO" id="GO:0016020">
    <property type="term" value="C:membrane"/>
    <property type="evidence" value="ECO:0007669"/>
    <property type="project" value="InterPro"/>
</dbReference>
<evidence type="ECO:0000256" key="1">
    <source>
        <dbReference type="ARBA" id="ARBA00022475"/>
    </source>
</evidence>
<evidence type="ECO:0000256" key="5">
    <source>
        <dbReference type="SAM" id="Phobius"/>
    </source>
</evidence>
<name>A0A484H5X0_9ZZZZ</name>
<proteinExistence type="inferred from homology"/>
<dbReference type="Gene3D" id="1.20.1300.10">
    <property type="entry name" value="Fumarate reductase/succinate dehydrogenase, transmembrane subunit"/>
    <property type="match status" value="1"/>
</dbReference>
<organism evidence="6">
    <name type="scientific">invertebrate metagenome</name>
    <dbReference type="NCBI Taxonomy" id="1711999"/>
    <lineage>
        <taxon>unclassified sequences</taxon>
        <taxon>metagenomes</taxon>
        <taxon>organismal metagenomes</taxon>
    </lineage>
</organism>
<dbReference type="AlphaFoldDB" id="A0A484H5X0"/>
<feature type="transmembrane region" description="Helical" evidence="5">
    <location>
        <begin position="20"/>
        <end position="39"/>
    </location>
</feature>
<evidence type="ECO:0000313" key="6">
    <source>
        <dbReference type="EMBL" id="VBB68770.1"/>
    </source>
</evidence>
<gene>
    <name evidence="6" type="ORF">RIEGSTA812A_PEG_243</name>
</gene>
<keyword evidence="2 5" id="KW-0812">Transmembrane</keyword>
<evidence type="ECO:0000256" key="2">
    <source>
        <dbReference type="ARBA" id="ARBA00022692"/>
    </source>
</evidence>
<evidence type="ECO:0000256" key="3">
    <source>
        <dbReference type="ARBA" id="ARBA00022989"/>
    </source>
</evidence>
<protein>
    <submittedName>
        <fullName evidence="6">Fumarate reductase subunit D</fullName>
    </submittedName>
</protein>
<dbReference type="InterPro" id="IPR003418">
    <property type="entry name" value="Fumarate_red_D"/>
</dbReference>